<evidence type="ECO:0000313" key="2">
    <source>
        <dbReference type="Proteomes" id="UP000184300"/>
    </source>
</evidence>
<dbReference type="Proteomes" id="UP000184300">
    <property type="component" value="Unassembled WGS sequence"/>
</dbReference>
<organism evidence="1 2">
    <name type="scientific">Aspergillus glaucus CBS 516.65</name>
    <dbReference type="NCBI Taxonomy" id="1160497"/>
    <lineage>
        <taxon>Eukaryota</taxon>
        <taxon>Fungi</taxon>
        <taxon>Dikarya</taxon>
        <taxon>Ascomycota</taxon>
        <taxon>Pezizomycotina</taxon>
        <taxon>Eurotiomycetes</taxon>
        <taxon>Eurotiomycetidae</taxon>
        <taxon>Eurotiales</taxon>
        <taxon>Aspergillaceae</taxon>
        <taxon>Aspergillus</taxon>
        <taxon>Aspergillus subgen. Aspergillus</taxon>
    </lineage>
</organism>
<gene>
    <name evidence="1" type="ORF">ASPGLDRAFT_954472</name>
</gene>
<reference evidence="2" key="1">
    <citation type="journal article" date="2017" name="Genome Biol.">
        <title>Comparative genomics reveals high biological diversity and specific adaptations in the industrially and medically important fungal genus Aspergillus.</title>
        <authorList>
            <person name="de Vries R.P."/>
            <person name="Riley R."/>
            <person name="Wiebenga A."/>
            <person name="Aguilar-Osorio G."/>
            <person name="Amillis S."/>
            <person name="Uchima C.A."/>
            <person name="Anderluh G."/>
            <person name="Asadollahi M."/>
            <person name="Askin M."/>
            <person name="Barry K."/>
            <person name="Battaglia E."/>
            <person name="Bayram O."/>
            <person name="Benocci T."/>
            <person name="Braus-Stromeyer S.A."/>
            <person name="Caldana C."/>
            <person name="Canovas D."/>
            <person name="Cerqueira G.C."/>
            <person name="Chen F."/>
            <person name="Chen W."/>
            <person name="Choi C."/>
            <person name="Clum A."/>
            <person name="Dos Santos R.A."/>
            <person name="Damasio A.R."/>
            <person name="Diallinas G."/>
            <person name="Emri T."/>
            <person name="Fekete E."/>
            <person name="Flipphi M."/>
            <person name="Freyberg S."/>
            <person name="Gallo A."/>
            <person name="Gournas C."/>
            <person name="Habgood R."/>
            <person name="Hainaut M."/>
            <person name="Harispe M.L."/>
            <person name="Henrissat B."/>
            <person name="Hilden K.S."/>
            <person name="Hope R."/>
            <person name="Hossain A."/>
            <person name="Karabika E."/>
            <person name="Karaffa L."/>
            <person name="Karanyi Z."/>
            <person name="Krasevec N."/>
            <person name="Kuo A."/>
            <person name="Kusch H."/>
            <person name="LaButti K."/>
            <person name="Lagendijk E.L."/>
            <person name="Lapidus A."/>
            <person name="Levasseur A."/>
            <person name="Lindquist E."/>
            <person name="Lipzen A."/>
            <person name="Logrieco A.F."/>
            <person name="MacCabe A."/>
            <person name="Maekelae M.R."/>
            <person name="Malavazi I."/>
            <person name="Melin P."/>
            <person name="Meyer V."/>
            <person name="Mielnichuk N."/>
            <person name="Miskei M."/>
            <person name="Molnar A.P."/>
            <person name="Mule G."/>
            <person name="Ngan C.Y."/>
            <person name="Orejas M."/>
            <person name="Orosz E."/>
            <person name="Ouedraogo J.P."/>
            <person name="Overkamp K.M."/>
            <person name="Park H.-S."/>
            <person name="Perrone G."/>
            <person name="Piumi F."/>
            <person name="Punt P.J."/>
            <person name="Ram A.F."/>
            <person name="Ramon A."/>
            <person name="Rauscher S."/>
            <person name="Record E."/>
            <person name="Riano-Pachon D.M."/>
            <person name="Robert V."/>
            <person name="Roehrig J."/>
            <person name="Ruller R."/>
            <person name="Salamov A."/>
            <person name="Salih N.S."/>
            <person name="Samson R.A."/>
            <person name="Sandor E."/>
            <person name="Sanguinetti M."/>
            <person name="Schuetze T."/>
            <person name="Sepcic K."/>
            <person name="Shelest E."/>
            <person name="Sherlock G."/>
            <person name="Sophianopoulou V."/>
            <person name="Squina F.M."/>
            <person name="Sun H."/>
            <person name="Susca A."/>
            <person name="Todd R.B."/>
            <person name="Tsang A."/>
            <person name="Unkles S.E."/>
            <person name="van de Wiele N."/>
            <person name="van Rossen-Uffink D."/>
            <person name="Oliveira J.V."/>
            <person name="Vesth T.C."/>
            <person name="Visser J."/>
            <person name="Yu J.-H."/>
            <person name="Zhou M."/>
            <person name="Andersen M.R."/>
            <person name="Archer D.B."/>
            <person name="Baker S.E."/>
            <person name="Benoit I."/>
            <person name="Brakhage A.A."/>
            <person name="Braus G.H."/>
            <person name="Fischer R."/>
            <person name="Frisvad J.C."/>
            <person name="Goldman G.H."/>
            <person name="Houbraken J."/>
            <person name="Oakley B."/>
            <person name="Pocsi I."/>
            <person name="Scazzocchio C."/>
            <person name="Seiboth B."/>
            <person name="vanKuyk P.A."/>
            <person name="Wortman J."/>
            <person name="Dyer P.S."/>
            <person name="Grigoriev I.V."/>
        </authorList>
    </citation>
    <scope>NUCLEOTIDE SEQUENCE [LARGE SCALE GENOMIC DNA]</scope>
    <source>
        <strain evidence="2">CBS 516.65</strain>
    </source>
</reference>
<proteinExistence type="predicted"/>
<dbReference type="GeneID" id="34466836"/>
<keyword evidence="2" id="KW-1185">Reference proteome</keyword>
<evidence type="ECO:0000313" key="1">
    <source>
        <dbReference type="EMBL" id="OJJ79660.1"/>
    </source>
</evidence>
<dbReference type="VEuPathDB" id="FungiDB:ASPGLDRAFT_954472"/>
<accession>A0A1L9V6W5</accession>
<sequence length="76" mass="8870">MRLPLLNHHLSTTTMPKACVQTEHQLQDAIVAYKHAQNPKISDIAREFHVDYQCLRQRLKGVPSRFQKNTSQLYPQ</sequence>
<dbReference type="RefSeq" id="XP_022396358.1">
    <property type="nucleotide sequence ID" value="XM_022550576.1"/>
</dbReference>
<protein>
    <submittedName>
        <fullName evidence="1">Uncharacterized protein</fullName>
    </submittedName>
</protein>
<name>A0A1L9V6W5_ASPGL</name>
<dbReference type="EMBL" id="KV878916">
    <property type="protein sequence ID" value="OJJ79660.1"/>
    <property type="molecule type" value="Genomic_DNA"/>
</dbReference>
<dbReference type="AlphaFoldDB" id="A0A1L9V6W5"/>